<feature type="chain" id="PRO_5047100101" evidence="1">
    <location>
        <begin position="25"/>
        <end position="481"/>
    </location>
</feature>
<dbReference type="Gene3D" id="3.40.50.410">
    <property type="entry name" value="von Willebrand factor, type A domain"/>
    <property type="match status" value="1"/>
</dbReference>
<evidence type="ECO:0000313" key="3">
    <source>
        <dbReference type="EMBL" id="MDQ0440104.1"/>
    </source>
</evidence>
<keyword evidence="1" id="KW-0732">Signal</keyword>
<evidence type="ECO:0000256" key="1">
    <source>
        <dbReference type="SAM" id="SignalP"/>
    </source>
</evidence>
<dbReference type="RefSeq" id="WP_266350983.1">
    <property type="nucleotide sequence ID" value="NZ_JAPKNG010000007.1"/>
</dbReference>
<keyword evidence="4" id="KW-1185">Reference proteome</keyword>
<organism evidence="3 4">
    <name type="scientific">Kaistia dalseonensis</name>
    <dbReference type="NCBI Taxonomy" id="410840"/>
    <lineage>
        <taxon>Bacteria</taxon>
        <taxon>Pseudomonadati</taxon>
        <taxon>Pseudomonadota</taxon>
        <taxon>Alphaproteobacteria</taxon>
        <taxon>Hyphomicrobiales</taxon>
        <taxon>Kaistiaceae</taxon>
        <taxon>Kaistia</taxon>
    </lineage>
</organism>
<reference evidence="3 4" key="1">
    <citation type="submission" date="2023-07" db="EMBL/GenBank/DDBJ databases">
        <title>Genomic Encyclopedia of Type Strains, Phase IV (KMG-IV): sequencing the most valuable type-strain genomes for metagenomic binning, comparative biology and taxonomic classification.</title>
        <authorList>
            <person name="Goeker M."/>
        </authorList>
    </citation>
    <scope>NUCLEOTIDE SEQUENCE [LARGE SCALE GENOMIC DNA]</scope>
    <source>
        <strain evidence="3 4">B6-8</strain>
    </source>
</reference>
<dbReference type="Pfam" id="PF13519">
    <property type="entry name" value="VWA_2"/>
    <property type="match status" value="1"/>
</dbReference>
<dbReference type="EMBL" id="JAUSVO010000007">
    <property type="protein sequence ID" value="MDQ0440104.1"/>
    <property type="molecule type" value="Genomic_DNA"/>
</dbReference>
<sequence length="481" mass="49877">MISRLLTPVLAAFIGLAIAAPAMADDAMLVLDASASMGGKLGRDRKIDLVSDAVLAAVADFPTEARIGLLAFGNKSKTSCSDAEVLVRPQQNGNDLVAAAAASLQPRGKAPLAVALERAANALDYQKERATIVLFVDKVEACDADPCVLAQSLKSRARDLTIEVMGLGLDDSEIPAVACIAEKTGGKFVNVKDSTDLAGGLAAALASAKAPPPNLPSASIDAPATVTQSTVFEVGYDGPKSKGDRIQIVWPGLPAGSEIRSVLVAKDGKHRQLISPSEAGTYEIRYYHPELNAVLSSRTLEVTTKPVSVMAPDHIAAGAPLSVSWSGPAAPFDELQIVPVDGLGTTKIASATVNKSGQPILFDAPIQAGTYEIRYHQAADDQIGASARITVDPPSATLRAPATATAGSRIAVEWTGPAARFDDIAVAKAGSAPADWLTNARVRPDRGQVSIAVPQQPGQYELRYIAGDGAAIFAAIPLTVQ</sequence>
<dbReference type="InterPro" id="IPR036465">
    <property type="entry name" value="vWFA_dom_sf"/>
</dbReference>
<dbReference type="PROSITE" id="PS50234">
    <property type="entry name" value="VWFA"/>
    <property type="match status" value="1"/>
</dbReference>
<feature type="signal peptide" evidence="1">
    <location>
        <begin position="1"/>
        <end position="24"/>
    </location>
</feature>
<dbReference type="InterPro" id="IPR002035">
    <property type="entry name" value="VWF_A"/>
</dbReference>
<evidence type="ECO:0000259" key="2">
    <source>
        <dbReference type="PROSITE" id="PS50234"/>
    </source>
</evidence>
<evidence type="ECO:0000313" key="4">
    <source>
        <dbReference type="Proteomes" id="UP001241603"/>
    </source>
</evidence>
<dbReference type="SMART" id="SM00327">
    <property type="entry name" value="VWA"/>
    <property type="match status" value="1"/>
</dbReference>
<dbReference type="Proteomes" id="UP001241603">
    <property type="component" value="Unassembled WGS sequence"/>
</dbReference>
<name>A0ABU0HCQ7_9HYPH</name>
<comment type="caution">
    <text evidence="3">The sequence shown here is derived from an EMBL/GenBank/DDBJ whole genome shotgun (WGS) entry which is preliminary data.</text>
</comment>
<accession>A0ABU0HCQ7</accession>
<gene>
    <name evidence="3" type="ORF">QO014_004517</name>
</gene>
<proteinExistence type="predicted"/>
<protein>
    <submittedName>
        <fullName evidence="3">Ca-activated chloride channel family protein</fullName>
    </submittedName>
</protein>
<feature type="domain" description="VWFA" evidence="2">
    <location>
        <begin position="26"/>
        <end position="205"/>
    </location>
</feature>
<dbReference type="SUPFAM" id="SSF53300">
    <property type="entry name" value="vWA-like"/>
    <property type="match status" value="1"/>
</dbReference>